<feature type="domain" description="Response regulatory" evidence="9">
    <location>
        <begin position="903"/>
        <end position="1015"/>
    </location>
</feature>
<evidence type="ECO:0000256" key="7">
    <source>
        <dbReference type="SAM" id="SignalP"/>
    </source>
</evidence>
<keyword evidence="3 6" id="KW-0597">Phosphoprotein</keyword>
<dbReference type="Gene3D" id="1.10.287.130">
    <property type="match status" value="1"/>
</dbReference>
<dbReference type="PANTHER" id="PTHR43047:SF72">
    <property type="entry name" value="OSMOSENSING HISTIDINE PROTEIN KINASE SLN1"/>
    <property type="match status" value="1"/>
</dbReference>
<organism evidence="10 11">
    <name type="scientific">Arenimonas fontis</name>
    <dbReference type="NCBI Taxonomy" id="2608255"/>
    <lineage>
        <taxon>Bacteria</taxon>
        <taxon>Pseudomonadati</taxon>
        <taxon>Pseudomonadota</taxon>
        <taxon>Gammaproteobacteria</taxon>
        <taxon>Lysobacterales</taxon>
        <taxon>Lysobacteraceae</taxon>
        <taxon>Arenimonas</taxon>
    </lineage>
</organism>
<dbReference type="GO" id="GO:0000155">
    <property type="term" value="F:phosphorelay sensor kinase activity"/>
    <property type="evidence" value="ECO:0007669"/>
    <property type="project" value="InterPro"/>
</dbReference>
<dbReference type="PROSITE" id="PS50109">
    <property type="entry name" value="HIS_KIN"/>
    <property type="match status" value="1"/>
</dbReference>
<dbReference type="PRINTS" id="PR00344">
    <property type="entry name" value="BCTRLSENSOR"/>
</dbReference>
<dbReference type="InterPro" id="IPR005467">
    <property type="entry name" value="His_kinase_dom"/>
</dbReference>
<reference evidence="10 11" key="1">
    <citation type="submission" date="2019-09" db="EMBL/GenBank/DDBJ databases">
        <title>Arenimonas chukotkensis sp. nov., a bacterium isolated from Chukotka hot spring, Arctic region, Russia.</title>
        <authorList>
            <person name="Zayulina K.S."/>
            <person name="Prokofeva M.I."/>
            <person name="Elcheninov A.G."/>
            <person name="Novikov A."/>
            <person name="Kochetkova T.V."/>
            <person name="Kublanov I.V."/>
        </authorList>
    </citation>
    <scope>NUCLEOTIDE SEQUENCE [LARGE SCALE GENOMIC DNA]</scope>
    <source>
        <strain evidence="10 11">3729k</strain>
    </source>
</reference>
<dbReference type="CDD" id="cd17546">
    <property type="entry name" value="REC_hyHK_CKI1_RcsC-like"/>
    <property type="match status" value="1"/>
</dbReference>
<dbReference type="AlphaFoldDB" id="A0A5B2ZAV3"/>
<dbReference type="SUPFAM" id="SSF63829">
    <property type="entry name" value="Calcium-dependent phosphotriesterase"/>
    <property type="match status" value="2"/>
</dbReference>
<dbReference type="PANTHER" id="PTHR43047">
    <property type="entry name" value="TWO-COMPONENT HISTIDINE PROTEIN KINASE"/>
    <property type="match status" value="1"/>
</dbReference>
<sequence>MGVPALAGAILGLWLLSASAQAMPASAWPRLQEIGTGQGLPSNRVRAILRDHEAYMWVATDDGLARHDGTRLQMWRRGRDALPGNELRAMRLEADGRLWLEFDDAGPGWLSADRRRFTPAASGQAEPRGPRAQPRVRDLLGALWIGGPGGLRGRDPGADWRDWSAHPQLSGAVTALALDGEGGVWIGSADHGAFRLPPAWRGVGGLPLPAAEACDARPTGVATASADALWVAAGPCLWHLRLGAGRAHWQRQALPPERTGEPIRLLEADAEGRPWLLRGNRLWHVPATGPARAWKVPDSTTILPGAEAIWLLAADGRVWRLHADTDAGPSPLSPPMPVERLFAGPDGQPWALTDAALWRWRADAGRWRRVPGDAGPEALALAAGPDRLLAFDGARLWQAGWTGDGLAPWRPLPAGPDMPDLGRAGLALDEQGRPWLTGMRGLWFPADDAGDLRPLAAADGLPMPLHPLAPRWLHGAGLAVLPGAEGLVLISPRRLASAPRVPAPLRLELSYRHGERLVSTPAGLGLLSLGPEDTLLGLRLHRLSYGDPSGHRYRVQLEGLDAGPVLLGPQGERVFPPLPPGRYRLTSAAAPAGSTRWRDGPTVTVLVEPAWWHSREALVLAVLGGVGLLGFGGSVWRRRQRRREIWRAAHRRRREAERHSEAKSRFLAMLGHEIRTPLTGVLGMAELLQAEPLSPRQRERLEALQAAGRHLLRLVNDSLDLARIEAGRLSLERAPFDLHALAEDVAGLLAPLARAKGLAFRLQVPAGTPVWWLGDAMRVRQILLNLGHNAVKFCDHGGVSLQLSAAPGGGLRAEMRDTGPGLAPAQRARLFRRFEQGGGSRAPSGGSGLGLAISQELAIAMGGRILVYSEPGHGACFEVLLPLPEAEAPAQAQGPESPGTARRVLLVEDDEVVATVVCELLRTAGHEVIHVPHGLAALAELEGGGFSLVLLDLDLPGMDGLALSRLLRARGDDTPRVALTARTEAGQAAGDAGMAGFLRKPVTGDDLRDAVRRWARGSDGTGNAG</sequence>
<feature type="chain" id="PRO_5022714253" description="histidine kinase" evidence="7">
    <location>
        <begin position="23"/>
        <end position="1025"/>
    </location>
</feature>
<evidence type="ECO:0000256" key="3">
    <source>
        <dbReference type="ARBA" id="ARBA00022553"/>
    </source>
</evidence>
<dbReference type="RefSeq" id="WP_149860002.1">
    <property type="nucleotide sequence ID" value="NZ_VUOD01000003.1"/>
</dbReference>
<dbReference type="Pfam" id="PF00512">
    <property type="entry name" value="HisKA"/>
    <property type="match status" value="1"/>
</dbReference>
<dbReference type="Pfam" id="PF00072">
    <property type="entry name" value="Response_reg"/>
    <property type="match status" value="1"/>
</dbReference>
<dbReference type="SUPFAM" id="SSF55874">
    <property type="entry name" value="ATPase domain of HSP90 chaperone/DNA topoisomerase II/histidine kinase"/>
    <property type="match status" value="1"/>
</dbReference>
<dbReference type="SMART" id="SM00448">
    <property type="entry name" value="REC"/>
    <property type="match status" value="1"/>
</dbReference>
<comment type="caution">
    <text evidence="10">The sequence shown here is derived from an EMBL/GenBank/DDBJ whole genome shotgun (WGS) entry which is preliminary data.</text>
</comment>
<dbReference type="InterPro" id="IPR036890">
    <property type="entry name" value="HATPase_C_sf"/>
</dbReference>
<keyword evidence="4" id="KW-0808">Transferase</keyword>
<dbReference type="SMART" id="SM00387">
    <property type="entry name" value="HATPase_c"/>
    <property type="match status" value="1"/>
</dbReference>
<gene>
    <name evidence="10" type="ORF">F0415_04460</name>
</gene>
<dbReference type="InterPro" id="IPR036097">
    <property type="entry name" value="HisK_dim/P_sf"/>
</dbReference>
<dbReference type="Gene3D" id="2.130.10.10">
    <property type="entry name" value="YVTN repeat-like/Quinoprotein amine dehydrogenase"/>
    <property type="match status" value="1"/>
</dbReference>
<dbReference type="Gene3D" id="3.30.565.10">
    <property type="entry name" value="Histidine kinase-like ATPase, C-terminal domain"/>
    <property type="match status" value="1"/>
</dbReference>
<proteinExistence type="predicted"/>
<dbReference type="SMART" id="SM00388">
    <property type="entry name" value="HisKA"/>
    <property type="match status" value="1"/>
</dbReference>
<evidence type="ECO:0000313" key="11">
    <source>
        <dbReference type="Proteomes" id="UP000322165"/>
    </source>
</evidence>
<name>A0A5B2ZAV3_9GAMM</name>
<dbReference type="InterPro" id="IPR003661">
    <property type="entry name" value="HisK_dim/P_dom"/>
</dbReference>
<feature type="signal peptide" evidence="7">
    <location>
        <begin position="1"/>
        <end position="22"/>
    </location>
</feature>
<dbReference type="PROSITE" id="PS50110">
    <property type="entry name" value="RESPONSE_REGULATORY"/>
    <property type="match status" value="1"/>
</dbReference>
<dbReference type="GO" id="GO:0009927">
    <property type="term" value="F:histidine phosphotransfer kinase activity"/>
    <property type="evidence" value="ECO:0007669"/>
    <property type="project" value="TreeGrafter"/>
</dbReference>
<comment type="catalytic activity">
    <reaction evidence="1">
        <text>ATP + protein L-histidine = ADP + protein N-phospho-L-histidine.</text>
        <dbReference type="EC" id="2.7.13.3"/>
    </reaction>
</comment>
<feature type="domain" description="Histidine kinase" evidence="8">
    <location>
        <begin position="669"/>
        <end position="885"/>
    </location>
</feature>
<reference evidence="10 11" key="2">
    <citation type="submission" date="2019-09" db="EMBL/GenBank/DDBJ databases">
        <authorList>
            <person name="Mazur A."/>
        </authorList>
    </citation>
    <scope>NUCLEOTIDE SEQUENCE [LARGE SCALE GENOMIC DNA]</scope>
    <source>
        <strain evidence="10 11">3729k</strain>
    </source>
</reference>
<dbReference type="Gene3D" id="3.40.50.2300">
    <property type="match status" value="1"/>
</dbReference>
<feature type="modified residue" description="4-aspartylphosphate" evidence="6">
    <location>
        <position position="952"/>
    </location>
</feature>
<dbReference type="InterPro" id="IPR015943">
    <property type="entry name" value="WD40/YVTN_repeat-like_dom_sf"/>
</dbReference>
<evidence type="ECO:0000256" key="2">
    <source>
        <dbReference type="ARBA" id="ARBA00012438"/>
    </source>
</evidence>
<dbReference type="SUPFAM" id="SSF47384">
    <property type="entry name" value="Homodimeric domain of signal transducing histidine kinase"/>
    <property type="match status" value="1"/>
</dbReference>
<dbReference type="SUPFAM" id="SSF52172">
    <property type="entry name" value="CheY-like"/>
    <property type="match status" value="1"/>
</dbReference>
<evidence type="ECO:0000259" key="8">
    <source>
        <dbReference type="PROSITE" id="PS50109"/>
    </source>
</evidence>
<evidence type="ECO:0000259" key="9">
    <source>
        <dbReference type="PROSITE" id="PS50110"/>
    </source>
</evidence>
<evidence type="ECO:0000256" key="4">
    <source>
        <dbReference type="ARBA" id="ARBA00022679"/>
    </source>
</evidence>
<dbReference type="InterPro" id="IPR004358">
    <property type="entry name" value="Sig_transdc_His_kin-like_C"/>
</dbReference>
<dbReference type="Proteomes" id="UP000322165">
    <property type="component" value="Unassembled WGS sequence"/>
</dbReference>
<evidence type="ECO:0000256" key="1">
    <source>
        <dbReference type="ARBA" id="ARBA00000085"/>
    </source>
</evidence>
<keyword evidence="11" id="KW-1185">Reference proteome</keyword>
<dbReference type="EMBL" id="VUOD01000003">
    <property type="protein sequence ID" value="KAA2285179.1"/>
    <property type="molecule type" value="Genomic_DNA"/>
</dbReference>
<evidence type="ECO:0000256" key="5">
    <source>
        <dbReference type="ARBA" id="ARBA00022777"/>
    </source>
</evidence>
<dbReference type="EC" id="2.7.13.3" evidence="2"/>
<dbReference type="Pfam" id="PF02518">
    <property type="entry name" value="HATPase_c"/>
    <property type="match status" value="1"/>
</dbReference>
<evidence type="ECO:0000313" key="10">
    <source>
        <dbReference type="EMBL" id="KAA2285179.1"/>
    </source>
</evidence>
<dbReference type="GO" id="GO:0005886">
    <property type="term" value="C:plasma membrane"/>
    <property type="evidence" value="ECO:0007669"/>
    <property type="project" value="TreeGrafter"/>
</dbReference>
<dbReference type="InterPro" id="IPR003594">
    <property type="entry name" value="HATPase_dom"/>
</dbReference>
<protein>
    <recommendedName>
        <fullName evidence="2">histidine kinase</fullName>
        <ecNumber evidence="2">2.7.13.3</ecNumber>
    </recommendedName>
</protein>
<dbReference type="CDD" id="cd00082">
    <property type="entry name" value="HisKA"/>
    <property type="match status" value="1"/>
</dbReference>
<keyword evidence="5" id="KW-0418">Kinase</keyword>
<dbReference type="InterPro" id="IPR011006">
    <property type="entry name" value="CheY-like_superfamily"/>
</dbReference>
<accession>A0A5B2ZAV3</accession>
<dbReference type="Gene3D" id="2.60.40.10">
    <property type="entry name" value="Immunoglobulins"/>
    <property type="match status" value="1"/>
</dbReference>
<dbReference type="InterPro" id="IPR013783">
    <property type="entry name" value="Ig-like_fold"/>
</dbReference>
<dbReference type="InterPro" id="IPR001789">
    <property type="entry name" value="Sig_transdc_resp-reg_receiver"/>
</dbReference>
<evidence type="ECO:0000256" key="6">
    <source>
        <dbReference type="PROSITE-ProRule" id="PRU00169"/>
    </source>
</evidence>
<keyword evidence="7" id="KW-0732">Signal</keyword>